<reference evidence="2 4" key="1">
    <citation type="submission" date="2015-04" db="EMBL/GenBank/DDBJ databases">
        <title>The draft genome sequence of Roseovarius indicus B108T.</title>
        <authorList>
            <person name="Li G."/>
            <person name="Lai Q."/>
            <person name="Shao Z."/>
            <person name="Yan P."/>
        </authorList>
    </citation>
    <scope>NUCLEOTIDE SEQUENCE [LARGE SCALE GENOMIC DNA]</scope>
    <source>
        <strain evidence="2 4">B108</strain>
    </source>
</reference>
<dbReference type="KEGG" id="rid:RIdsm_02575"/>
<dbReference type="AlphaFoldDB" id="A0A0T5PBG1"/>
<accession>A0A0T5PBG1</accession>
<organism evidence="2 4">
    <name type="scientific">Roseovarius indicus</name>
    <dbReference type="NCBI Taxonomy" id="540747"/>
    <lineage>
        <taxon>Bacteria</taxon>
        <taxon>Pseudomonadati</taxon>
        <taxon>Pseudomonadota</taxon>
        <taxon>Alphaproteobacteria</taxon>
        <taxon>Rhodobacterales</taxon>
        <taxon>Roseobacteraceae</taxon>
        <taxon>Roseovarius</taxon>
    </lineage>
</organism>
<dbReference type="EMBL" id="CP031598">
    <property type="protein sequence ID" value="QEW26770.1"/>
    <property type="molecule type" value="Genomic_DNA"/>
</dbReference>
<dbReference type="Proteomes" id="UP000325785">
    <property type="component" value="Chromosome"/>
</dbReference>
<proteinExistence type="predicted"/>
<dbReference type="NCBIfam" id="TIGR02246">
    <property type="entry name" value="SgcJ/EcaC family oxidoreductase"/>
    <property type="match status" value="1"/>
</dbReference>
<dbReference type="InterPro" id="IPR011944">
    <property type="entry name" value="Steroid_delta5-4_isomerase"/>
</dbReference>
<keyword evidence="4" id="KW-1185">Reference proteome</keyword>
<evidence type="ECO:0000313" key="3">
    <source>
        <dbReference type="EMBL" id="QEW26770.1"/>
    </source>
</evidence>
<feature type="domain" description="SnoaL-like" evidence="1">
    <location>
        <begin position="12"/>
        <end position="94"/>
    </location>
</feature>
<dbReference type="InterPro" id="IPR032710">
    <property type="entry name" value="NTF2-like_dom_sf"/>
</dbReference>
<sequence>MSDHDHLMDLFQRYEAALQSGDSGACAACYAEDAEYVASAMAPVRGRAAIRDLHDELFLVGVKKWSLHVRSITVSGWMAYSRQAVLSDGTGSDVMLVAVKGTDGVWLIQAEAEIPRR</sequence>
<gene>
    <name evidence="3" type="ORF">RIdsm_02575</name>
    <name evidence="2" type="ORF">XM52_09605</name>
</gene>
<evidence type="ECO:0000313" key="5">
    <source>
        <dbReference type="Proteomes" id="UP000325785"/>
    </source>
</evidence>
<dbReference type="RefSeq" id="WP_057815654.1">
    <property type="nucleotide sequence ID" value="NZ_CP031598.1"/>
</dbReference>
<dbReference type="PATRIC" id="fig|540747.5.peg.4724"/>
<dbReference type="Gene3D" id="3.10.450.50">
    <property type="match status" value="1"/>
</dbReference>
<protein>
    <submittedName>
        <fullName evidence="3">SnoaL-like domain protein</fullName>
    </submittedName>
</protein>
<dbReference type="Proteomes" id="UP000051401">
    <property type="component" value="Unassembled WGS sequence"/>
</dbReference>
<name>A0A0T5PBG1_9RHOB</name>
<reference evidence="3 5" key="2">
    <citation type="submission" date="2018-08" db="EMBL/GenBank/DDBJ databases">
        <title>Genetic Globetrotter - A new plasmid hitch-hiking vast phylogenetic and geographic distances.</title>
        <authorList>
            <person name="Vollmers J."/>
            <person name="Petersen J."/>
        </authorList>
    </citation>
    <scope>NUCLEOTIDE SEQUENCE [LARGE SCALE GENOMIC DNA]</scope>
    <source>
        <strain evidence="3 5">DSM 26383</strain>
    </source>
</reference>
<dbReference type="Pfam" id="PF12680">
    <property type="entry name" value="SnoaL_2"/>
    <property type="match status" value="1"/>
</dbReference>
<evidence type="ECO:0000313" key="2">
    <source>
        <dbReference type="EMBL" id="KRS18378.1"/>
    </source>
</evidence>
<dbReference type="EMBL" id="LAXI01000004">
    <property type="protein sequence ID" value="KRS18378.1"/>
    <property type="molecule type" value="Genomic_DNA"/>
</dbReference>
<evidence type="ECO:0000259" key="1">
    <source>
        <dbReference type="Pfam" id="PF12680"/>
    </source>
</evidence>
<dbReference type="InterPro" id="IPR037401">
    <property type="entry name" value="SnoaL-like"/>
</dbReference>
<evidence type="ECO:0000313" key="4">
    <source>
        <dbReference type="Proteomes" id="UP000051401"/>
    </source>
</evidence>
<dbReference type="SUPFAM" id="SSF54427">
    <property type="entry name" value="NTF2-like"/>
    <property type="match status" value="1"/>
</dbReference>